<keyword evidence="4" id="KW-0472">Membrane</keyword>
<comment type="caution">
    <text evidence="8">The sequence shown here is derived from an EMBL/GenBank/DDBJ whole genome shotgun (WGS) entry which is preliminary data.</text>
</comment>
<sequence length="574" mass="67007">MKNKLYKKILLLFLTGPLFISCEDWLSPKPLSFYAPENTFVDKAGFESILVSCRKQLKLEWFGDNNPSMYEYAFSDLGVFGCPEAVNIHNLEIQFTPYSATPRLWSLAWGGIKYANIVITRQEKADFKTEQDKNEILSEGYFHRAYWYYRLVNLWGDVPMILQEVEEPKMDFNSSPRLEILKQMKDDLEFAVKWLPEKAEYGAVNRAAGEHLLTKIYLSLGEFENAIASASRCIKNYGHDLMRERFGVRKNDGIHDVVNDLFNPDNISSKENLEGILVVQERFGMEGNTGPGDKGSQRMRGWTPYWCGPDVLDPDGKRGCVDGKNVALMDSLGRGIAGVRPSNFYQYYLWKDCKNDLRHNSVNWYDISRLWYNNPKSDYYEKQVQKAYVRDTFRCYFSWPYYKIFVGKDEINVGNNPKGGFTDQYIFRLAETYLLRAEAYYWADRSEEALADLNEIRKRAKAPELESISIEDILDERARELYFEEPRKCELTRIAFIMAQLGKNGYSLDNFHKKNYYYDRAIEKNNFYKEEYFYSTNKYVIRPYHVLWPIPNETIVANAEGNITQNLGYPGAKE</sequence>
<evidence type="ECO:0000313" key="9">
    <source>
        <dbReference type="Proteomes" id="UP000474077"/>
    </source>
</evidence>
<evidence type="ECO:0000256" key="2">
    <source>
        <dbReference type="ARBA" id="ARBA00006275"/>
    </source>
</evidence>
<dbReference type="Pfam" id="PF07980">
    <property type="entry name" value="SusD_RagB"/>
    <property type="match status" value="1"/>
</dbReference>
<feature type="domain" description="RagB/SusD" evidence="6">
    <location>
        <begin position="349"/>
        <end position="569"/>
    </location>
</feature>
<accession>A0A1Y4VJ04</accession>
<dbReference type="InterPro" id="IPR012944">
    <property type="entry name" value="SusD_RagB_dom"/>
</dbReference>
<dbReference type="Pfam" id="PF14322">
    <property type="entry name" value="SusD-like_3"/>
    <property type="match status" value="1"/>
</dbReference>
<evidence type="ECO:0000256" key="4">
    <source>
        <dbReference type="ARBA" id="ARBA00023136"/>
    </source>
</evidence>
<dbReference type="InterPro" id="IPR033985">
    <property type="entry name" value="SusD-like_N"/>
</dbReference>
<keyword evidence="3" id="KW-0732">Signal</keyword>
<evidence type="ECO:0000256" key="5">
    <source>
        <dbReference type="ARBA" id="ARBA00023237"/>
    </source>
</evidence>
<dbReference type="GO" id="GO:0009279">
    <property type="term" value="C:cell outer membrane"/>
    <property type="evidence" value="ECO:0007669"/>
    <property type="project" value="UniProtKB-SubCell"/>
</dbReference>
<reference evidence="8 9" key="1">
    <citation type="journal article" date="2019" name="Nat. Med.">
        <title>A library of human gut bacterial isolates paired with longitudinal multiomics data enables mechanistic microbiome research.</title>
        <authorList>
            <person name="Poyet M."/>
            <person name="Groussin M."/>
            <person name="Gibbons S.M."/>
            <person name="Avila-Pacheco J."/>
            <person name="Jiang X."/>
            <person name="Kearney S.M."/>
            <person name="Perrotta A.R."/>
            <person name="Berdy B."/>
            <person name="Zhao S."/>
            <person name="Lieberman T.D."/>
            <person name="Swanson P.K."/>
            <person name="Smith M."/>
            <person name="Roesemann S."/>
            <person name="Alexander J.E."/>
            <person name="Rich S.A."/>
            <person name="Livny J."/>
            <person name="Vlamakis H."/>
            <person name="Clish C."/>
            <person name="Bullock K."/>
            <person name="Deik A."/>
            <person name="Scott J."/>
            <person name="Pierce K.A."/>
            <person name="Xavier R.J."/>
            <person name="Alm E.J."/>
        </authorList>
    </citation>
    <scope>NUCLEOTIDE SEQUENCE [LARGE SCALE GENOMIC DNA]</scope>
    <source>
        <strain evidence="8 9">BIOML-A73</strain>
    </source>
</reference>
<dbReference type="RefSeq" id="WP_049701348.1">
    <property type="nucleotide sequence ID" value="NZ_JBEONF010000030.1"/>
</dbReference>
<comment type="similarity">
    <text evidence="2">Belongs to the SusD family.</text>
</comment>
<feature type="domain" description="SusD-like N-terminal" evidence="7">
    <location>
        <begin position="92"/>
        <end position="218"/>
    </location>
</feature>
<comment type="subcellular location">
    <subcellularLocation>
        <location evidence="1">Cell outer membrane</location>
    </subcellularLocation>
</comment>
<evidence type="ECO:0000259" key="6">
    <source>
        <dbReference type="Pfam" id="PF07980"/>
    </source>
</evidence>
<evidence type="ECO:0000256" key="1">
    <source>
        <dbReference type="ARBA" id="ARBA00004442"/>
    </source>
</evidence>
<protein>
    <submittedName>
        <fullName evidence="8">RagB/SusD family nutrient uptake outer membrane protein</fullName>
    </submittedName>
</protein>
<dbReference type="Proteomes" id="UP000474077">
    <property type="component" value="Unassembled WGS sequence"/>
</dbReference>
<keyword evidence="5" id="KW-0998">Cell outer membrane</keyword>
<dbReference type="AlphaFoldDB" id="A0A1Y4VJ04"/>
<evidence type="ECO:0000256" key="3">
    <source>
        <dbReference type="ARBA" id="ARBA00022729"/>
    </source>
</evidence>
<proteinExistence type="inferred from homology"/>
<dbReference type="EMBL" id="WDER01000048">
    <property type="protein sequence ID" value="KAB6080768.1"/>
    <property type="molecule type" value="Genomic_DNA"/>
</dbReference>
<evidence type="ECO:0000313" key="8">
    <source>
        <dbReference type="EMBL" id="KAB6080768.1"/>
    </source>
</evidence>
<dbReference type="PROSITE" id="PS51257">
    <property type="entry name" value="PROKAR_LIPOPROTEIN"/>
    <property type="match status" value="1"/>
</dbReference>
<dbReference type="InterPro" id="IPR011990">
    <property type="entry name" value="TPR-like_helical_dom_sf"/>
</dbReference>
<organism evidence="8 9">
    <name type="scientific">Bacteroides xylanisolvens</name>
    <dbReference type="NCBI Taxonomy" id="371601"/>
    <lineage>
        <taxon>Bacteria</taxon>
        <taxon>Pseudomonadati</taxon>
        <taxon>Bacteroidota</taxon>
        <taxon>Bacteroidia</taxon>
        <taxon>Bacteroidales</taxon>
        <taxon>Bacteroidaceae</taxon>
        <taxon>Bacteroides</taxon>
    </lineage>
</organism>
<dbReference type="SUPFAM" id="SSF48452">
    <property type="entry name" value="TPR-like"/>
    <property type="match status" value="1"/>
</dbReference>
<dbReference type="Gene3D" id="1.25.40.390">
    <property type="match status" value="1"/>
</dbReference>
<name>A0A1Y4VJ04_9BACE</name>
<evidence type="ECO:0000259" key="7">
    <source>
        <dbReference type="Pfam" id="PF14322"/>
    </source>
</evidence>
<gene>
    <name evidence="8" type="ORF">GA560_16180</name>
</gene>